<evidence type="ECO:0000256" key="1">
    <source>
        <dbReference type="SAM" id="MobiDB-lite"/>
    </source>
</evidence>
<reference evidence="2" key="1">
    <citation type="submission" date="2022-08" db="EMBL/GenBank/DDBJ databases">
        <authorList>
            <person name="Gutierrez-Valencia J."/>
        </authorList>
    </citation>
    <scope>NUCLEOTIDE SEQUENCE</scope>
</reference>
<dbReference type="EMBL" id="CAMGYJ010000007">
    <property type="protein sequence ID" value="CAI0449531.1"/>
    <property type="molecule type" value="Genomic_DNA"/>
</dbReference>
<organism evidence="2 3">
    <name type="scientific">Linum tenue</name>
    <dbReference type="NCBI Taxonomy" id="586396"/>
    <lineage>
        <taxon>Eukaryota</taxon>
        <taxon>Viridiplantae</taxon>
        <taxon>Streptophyta</taxon>
        <taxon>Embryophyta</taxon>
        <taxon>Tracheophyta</taxon>
        <taxon>Spermatophyta</taxon>
        <taxon>Magnoliopsida</taxon>
        <taxon>eudicotyledons</taxon>
        <taxon>Gunneridae</taxon>
        <taxon>Pentapetalae</taxon>
        <taxon>rosids</taxon>
        <taxon>fabids</taxon>
        <taxon>Malpighiales</taxon>
        <taxon>Linaceae</taxon>
        <taxon>Linum</taxon>
    </lineage>
</organism>
<dbReference type="AlphaFoldDB" id="A0AAV0MU84"/>
<dbReference type="Proteomes" id="UP001154282">
    <property type="component" value="Unassembled WGS sequence"/>
</dbReference>
<sequence length="49" mass="5542">MSRTKLDVSFRFFRYAIPRRLRNRGTATRRRRSGRAPLGGSTTGGARSS</sequence>
<accession>A0AAV0MU84</accession>
<name>A0AAV0MU84_9ROSI</name>
<comment type="caution">
    <text evidence="2">The sequence shown here is derived from an EMBL/GenBank/DDBJ whole genome shotgun (WGS) entry which is preliminary data.</text>
</comment>
<protein>
    <submittedName>
        <fullName evidence="2">Uncharacterized protein</fullName>
    </submittedName>
</protein>
<evidence type="ECO:0000313" key="3">
    <source>
        <dbReference type="Proteomes" id="UP001154282"/>
    </source>
</evidence>
<keyword evidence="3" id="KW-1185">Reference proteome</keyword>
<proteinExistence type="predicted"/>
<feature type="region of interest" description="Disordered" evidence="1">
    <location>
        <begin position="20"/>
        <end position="49"/>
    </location>
</feature>
<feature type="compositionally biased region" description="Basic residues" evidence="1">
    <location>
        <begin position="20"/>
        <end position="34"/>
    </location>
</feature>
<evidence type="ECO:0000313" key="2">
    <source>
        <dbReference type="EMBL" id="CAI0449531.1"/>
    </source>
</evidence>
<gene>
    <name evidence="2" type="ORF">LITE_LOCUS30218</name>
</gene>